<evidence type="ECO:0000256" key="3">
    <source>
        <dbReference type="ARBA" id="ARBA00022692"/>
    </source>
</evidence>
<dbReference type="InterPro" id="IPR016817">
    <property type="entry name" value="MannP-dilichol_defect-1"/>
</dbReference>
<dbReference type="EMBL" id="JARGDH010000003">
    <property type="protein sequence ID" value="KAL0273866.1"/>
    <property type="molecule type" value="Genomic_DNA"/>
</dbReference>
<dbReference type="GO" id="GO:0016020">
    <property type="term" value="C:membrane"/>
    <property type="evidence" value="ECO:0007669"/>
    <property type="project" value="UniProtKB-SubCell"/>
</dbReference>
<dbReference type="PANTHER" id="PTHR12226">
    <property type="entry name" value="MANNOSE-P-DOLICHOL UTILIZATION DEFECT 1 LEC35 -RELATED"/>
    <property type="match status" value="1"/>
</dbReference>
<dbReference type="PANTHER" id="PTHR12226:SF2">
    <property type="entry name" value="MANNOSE-P-DOLICHOL UTILIZATION DEFECT 1 PROTEIN"/>
    <property type="match status" value="1"/>
</dbReference>
<organism evidence="11">
    <name type="scientific">Menopon gallinae</name>
    <name type="common">poultry shaft louse</name>
    <dbReference type="NCBI Taxonomy" id="328185"/>
    <lineage>
        <taxon>Eukaryota</taxon>
        <taxon>Metazoa</taxon>
        <taxon>Ecdysozoa</taxon>
        <taxon>Arthropoda</taxon>
        <taxon>Hexapoda</taxon>
        <taxon>Insecta</taxon>
        <taxon>Pterygota</taxon>
        <taxon>Neoptera</taxon>
        <taxon>Paraneoptera</taxon>
        <taxon>Psocodea</taxon>
        <taxon>Troctomorpha</taxon>
        <taxon>Phthiraptera</taxon>
        <taxon>Amblycera</taxon>
        <taxon>Menoponidae</taxon>
        <taxon>Menopon</taxon>
    </lineage>
</organism>
<dbReference type="PIRSF" id="PIRSF023381">
    <property type="entry name" value="MannP-dilichol_defect-1p"/>
    <property type="match status" value="1"/>
</dbReference>
<keyword evidence="5 9" id="KW-1133">Transmembrane helix</keyword>
<protein>
    <recommendedName>
        <fullName evidence="8 9">Mannose-P-dolichol utilization defect 1 protein homolog</fullName>
    </recommendedName>
</protein>
<evidence type="ECO:0000256" key="7">
    <source>
        <dbReference type="ARBA" id="ARBA00038475"/>
    </source>
</evidence>
<feature type="transmembrane region" description="Helical" evidence="10">
    <location>
        <begin position="125"/>
        <end position="145"/>
    </location>
</feature>
<dbReference type="InterPro" id="IPR006603">
    <property type="entry name" value="PQ-loop_rpt"/>
</dbReference>
<dbReference type="FunFam" id="1.20.1280.290:FF:000006">
    <property type="entry name" value="mannose-P-dolichol utilization defect 1 protein"/>
    <property type="match status" value="1"/>
</dbReference>
<feature type="transmembrane region" description="Helical" evidence="10">
    <location>
        <begin position="151"/>
        <end position="172"/>
    </location>
</feature>
<dbReference type="Gene3D" id="1.20.1280.290">
    <property type="match status" value="2"/>
</dbReference>
<comment type="caution">
    <text evidence="11">The sequence shown here is derived from an EMBL/GenBank/DDBJ whole genome shotgun (WGS) entry which is preliminary data.</text>
</comment>
<evidence type="ECO:0000256" key="8">
    <source>
        <dbReference type="ARBA" id="ARBA00067517"/>
    </source>
</evidence>
<dbReference type="GO" id="GO:0009312">
    <property type="term" value="P:oligosaccharide biosynthetic process"/>
    <property type="evidence" value="ECO:0007669"/>
    <property type="project" value="TreeGrafter"/>
</dbReference>
<dbReference type="Pfam" id="PF04193">
    <property type="entry name" value="PQ-loop"/>
    <property type="match status" value="2"/>
</dbReference>
<keyword evidence="3 9" id="KW-0812">Transmembrane</keyword>
<comment type="similarity">
    <text evidence="7 9">Belongs to the MPDU1 (TC 2.A.43.3) family.</text>
</comment>
<dbReference type="AlphaFoldDB" id="A0AAW2HWG7"/>
<comment type="subcellular location">
    <subcellularLocation>
        <location evidence="1 9">Membrane</location>
        <topology evidence="1 9">Multi-pass membrane protein</topology>
    </subcellularLocation>
</comment>
<keyword evidence="6 9" id="KW-0472">Membrane</keyword>
<reference evidence="11" key="1">
    <citation type="journal article" date="2024" name="Gigascience">
        <title>Chromosome-level genome of the poultry shaft louse Menopon gallinae provides insight into the host-switching and adaptive evolution of parasitic lice.</title>
        <authorList>
            <person name="Xu Y."/>
            <person name="Ma L."/>
            <person name="Liu S."/>
            <person name="Liang Y."/>
            <person name="Liu Q."/>
            <person name="He Z."/>
            <person name="Tian L."/>
            <person name="Duan Y."/>
            <person name="Cai W."/>
            <person name="Li H."/>
            <person name="Song F."/>
        </authorList>
    </citation>
    <scope>NUCLEOTIDE SEQUENCE</scope>
    <source>
        <strain evidence="11">Cailab_2023a</strain>
    </source>
</reference>
<evidence type="ECO:0000256" key="9">
    <source>
        <dbReference type="PIRNR" id="PIRNR023381"/>
    </source>
</evidence>
<feature type="transmembrane region" description="Helical" evidence="10">
    <location>
        <begin position="179"/>
        <end position="196"/>
    </location>
</feature>
<evidence type="ECO:0000313" key="11">
    <source>
        <dbReference type="EMBL" id="KAL0273866.1"/>
    </source>
</evidence>
<name>A0AAW2HWG7_9NEOP</name>
<evidence type="ECO:0000256" key="6">
    <source>
        <dbReference type="ARBA" id="ARBA00023136"/>
    </source>
</evidence>
<evidence type="ECO:0000256" key="1">
    <source>
        <dbReference type="ARBA" id="ARBA00004141"/>
    </source>
</evidence>
<feature type="transmembrane region" description="Helical" evidence="10">
    <location>
        <begin position="265"/>
        <end position="285"/>
    </location>
</feature>
<dbReference type="SMART" id="SM00679">
    <property type="entry name" value="CTNS"/>
    <property type="match status" value="2"/>
</dbReference>
<evidence type="ECO:0000256" key="2">
    <source>
        <dbReference type="ARBA" id="ARBA00022448"/>
    </source>
</evidence>
<accession>A0AAW2HWG7</accession>
<evidence type="ECO:0000256" key="5">
    <source>
        <dbReference type="ARBA" id="ARBA00022989"/>
    </source>
</evidence>
<gene>
    <name evidence="11" type="ORF">PYX00_006448</name>
</gene>
<evidence type="ECO:0000256" key="4">
    <source>
        <dbReference type="ARBA" id="ARBA00022737"/>
    </source>
</evidence>
<keyword evidence="2" id="KW-0813">Transport</keyword>
<evidence type="ECO:0000256" key="10">
    <source>
        <dbReference type="SAM" id="Phobius"/>
    </source>
</evidence>
<keyword evidence="4" id="KW-0677">Repeat</keyword>
<proteinExistence type="inferred from homology"/>
<sequence>MKFTFNIKSILPTRPKRTQNSCEKSCKTSLARRRAKNAKVVYFPALVNFRVLINLEMDGYIKRFLLFFTTVECYEEYFLKYNFFDGACFKISLSKALGTLIILGSVTVKVPQISKIIQNGSAEGINLLGVLLDLFVITSSFAYAFVSKFPFSAWGEVFFLAIQTAIIAILILHYTNRQFQAGVFVVTYAVMVYLLLTEMIPHDLLWSLQVANFPIVICGKGLQALSNFKNKSTGQLSFITCWMQFAGTTVRIFTSMQETGDMTFIISYVICSILNGLVAFQFLMYPTEPKKKQKQKRN</sequence>